<feature type="signal peptide" evidence="8">
    <location>
        <begin position="1"/>
        <end position="26"/>
    </location>
</feature>
<dbReference type="InterPro" id="IPR004091">
    <property type="entry name" value="Chemotax_Me-accpt_rcpt_Me-site"/>
</dbReference>
<gene>
    <name evidence="9" type="ORF">A3224_11995</name>
</gene>
<keyword evidence="2" id="KW-0488">Methylation</keyword>
<dbReference type="Proteomes" id="UP000076077">
    <property type="component" value="Chromosome"/>
</dbReference>
<dbReference type="Pfam" id="PF00672">
    <property type="entry name" value="HAMP"/>
    <property type="match status" value="1"/>
</dbReference>
<protein>
    <submittedName>
        <fullName evidence="9">Chemotaxis protein</fullName>
    </submittedName>
</protein>
<feature type="coiled-coil region" evidence="5">
    <location>
        <begin position="493"/>
        <end position="520"/>
    </location>
</feature>
<dbReference type="GO" id="GO:0007165">
    <property type="term" value="P:signal transduction"/>
    <property type="evidence" value="ECO:0007669"/>
    <property type="project" value="UniProtKB-KW"/>
</dbReference>
<dbReference type="CDD" id="cd11386">
    <property type="entry name" value="MCP_signal"/>
    <property type="match status" value="1"/>
</dbReference>
<evidence type="ECO:0000313" key="10">
    <source>
        <dbReference type="Proteomes" id="UP000076077"/>
    </source>
</evidence>
<keyword evidence="7" id="KW-0812">Transmembrane</keyword>
<evidence type="ECO:0000256" key="6">
    <source>
        <dbReference type="SAM" id="MobiDB-lite"/>
    </source>
</evidence>
<dbReference type="PRINTS" id="PR00260">
    <property type="entry name" value="CHEMTRNSDUCR"/>
</dbReference>
<dbReference type="PROSITE" id="PS50885">
    <property type="entry name" value="HAMP"/>
    <property type="match status" value="1"/>
</dbReference>
<comment type="subcellular location">
    <subcellularLocation>
        <location evidence="1">Membrane</location>
    </subcellularLocation>
</comment>
<dbReference type="InterPro" id="IPR003660">
    <property type="entry name" value="HAMP_dom"/>
</dbReference>
<dbReference type="OrthoDB" id="9765776at2"/>
<dbReference type="PANTHER" id="PTHR43531:SF14">
    <property type="entry name" value="METHYL-ACCEPTING CHEMOTAXIS PROTEIN I-RELATED"/>
    <property type="match status" value="1"/>
</dbReference>
<keyword evidence="8" id="KW-0732">Signal</keyword>
<comment type="similarity">
    <text evidence="4">Belongs to the methyl-accepting chemotaxis (MCP) protein family.</text>
</comment>
<dbReference type="CDD" id="cd06225">
    <property type="entry name" value="HAMP"/>
    <property type="match status" value="1"/>
</dbReference>
<keyword evidence="10" id="KW-1185">Reference proteome</keyword>
<dbReference type="PROSITE" id="PS50111">
    <property type="entry name" value="CHEMOTAXIS_TRANSDUC_2"/>
    <property type="match status" value="1"/>
</dbReference>
<dbReference type="SUPFAM" id="SSF58104">
    <property type="entry name" value="Methyl-accepting chemotaxis protein (MCP) signaling domain"/>
    <property type="match status" value="1"/>
</dbReference>
<feature type="region of interest" description="Disordered" evidence="6">
    <location>
        <begin position="526"/>
        <end position="586"/>
    </location>
</feature>
<evidence type="ECO:0000256" key="7">
    <source>
        <dbReference type="SAM" id="Phobius"/>
    </source>
</evidence>
<reference evidence="10" key="1">
    <citation type="submission" date="2016-03" db="EMBL/GenBank/DDBJ databases">
        <authorList>
            <person name="Lee Y.-S."/>
            <person name="Choi Y.-L."/>
        </authorList>
    </citation>
    <scope>NUCLEOTIDE SEQUENCE [LARGE SCALE GENOMIC DNA]</scope>
    <source>
        <strain evidence="10">DAU221</strain>
    </source>
</reference>
<dbReference type="SMART" id="SM00283">
    <property type="entry name" value="MA"/>
    <property type="match status" value="1"/>
</dbReference>
<keyword evidence="3" id="KW-0807">Transducer</keyword>
<keyword evidence="5" id="KW-0175">Coiled coil</keyword>
<dbReference type="PANTHER" id="PTHR43531">
    <property type="entry name" value="PROTEIN ICFG"/>
    <property type="match status" value="1"/>
</dbReference>
<accession>A0A143HNB0</accession>
<evidence type="ECO:0000256" key="2">
    <source>
        <dbReference type="ARBA" id="ARBA00022481"/>
    </source>
</evidence>
<dbReference type="Gene3D" id="1.10.287.950">
    <property type="entry name" value="Methyl-accepting chemotaxis protein"/>
    <property type="match status" value="1"/>
</dbReference>
<evidence type="ECO:0000256" key="1">
    <source>
        <dbReference type="ARBA" id="ARBA00004370"/>
    </source>
</evidence>
<organism evidence="9 10">
    <name type="scientific">Microbulbifer thermotolerans</name>
    <dbReference type="NCBI Taxonomy" id="252514"/>
    <lineage>
        <taxon>Bacteria</taxon>
        <taxon>Pseudomonadati</taxon>
        <taxon>Pseudomonadota</taxon>
        <taxon>Gammaproteobacteria</taxon>
        <taxon>Cellvibrionales</taxon>
        <taxon>Microbulbiferaceae</taxon>
        <taxon>Microbulbifer</taxon>
    </lineage>
</organism>
<feature type="chain" id="PRO_5013476372" evidence="8">
    <location>
        <begin position="27"/>
        <end position="586"/>
    </location>
</feature>
<feature type="transmembrane region" description="Helical" evidence="7">
    <location>
        <begin position="194"/>
        <end position="216"/>
    </location>
</feature>
<dbReference type="SMART" id="SM00304">
    <property type="entry name" value="HAMP"/>
    <property type="match status" value="1"/>
</dbReference>
<dbReference type="RefSeq" id="WP_067154937.1">
    <property type="nucleotide sequence ID" value="NZ_CP014864.1"/>
</dbReference>
<dbReference type="GO" id="GO:0005886">
    <property type="term" value="C:plasma membrane"/>
    <property type="evidence" value="ECO:0007669"/>
    <property type="project" value="TreeGrafter"/>
</dbReference>
<evidence type="ECO:0000256" key="5">
    <source>
        <dbReference type="SAM" id="Coils"/>
    </source>
</evidence>
<evidence type="ECO:0000313" key="9">
    <source>
        <dbReference type="EMBL" id="AMX03203.1"/>
    </source>
</evidence>
<dbReference type="AlphaFoldDB" id="A0A143HNB0"/>
<dbReference type="InterPro" id="IPR004089">
    <property type="entry name" value="MCPsignal_dom"/>
</dbReference>
<dbReference type="InterPro" id="IPR035440">
    <property type="entry name" value="4HB_MCP_dom_sf"/>
</dbReference>
<dbReference type="KEGG" id="mthd:A3224_11995"/>
<dbReference type="Pfam" id="PF00015">
    <property type="entry name" value="MCPsignal"/>
    <property type="match status" value="1"/>
</dbReference>
<dbReference type="GO" id="GO:0004888">
    <property type="term" value="F:transmembrane signaling receptor activity"/>
    <property type="evidence" value="ECO:0007669"/>
    <property type="project" value="InterPro"/>
</dbReference>
<dbReference type="EMBL" id="CP014864">
    <property type="protein sequence ID" value="AMX03203.1"/>
    <property type="molecule type" value="Genomic_DNA"/>
</dbReference>
<evidence type="ECO:0000256" key="8">
    <source>
        <dbReference type="SAM" id="SignalP"/>
    </source>
</evidence>
<dbReference type="InterPro" id="IPR051310">
    <property type="entry name" value="MCP_chemotaxis"/>
</dbReference>
<dbReference type="SUPFAM" id="SSF47170">
    <property type="entry name" value="Aspartate receptor, ligand-binding domain"/>
    <property type="match status" value="1"/>
</dbReference>
<dbReference type="GO" id="GO:0006935">
    <property type="term" value="P:chemotaxis"/>
    <property type="evidence" value="ECO:0007669"/>
    <property type="project" value="InterPro"/>
</dbReference>
<proteinExistence type="inferred from homology"/>
<name>A0A143HNB0_MICTH</name>
<dbReference type="STRING" id="252514.A3224_11995"/>
<dbReference type="InterPro" id="IPR004090">
    <property type="entry name" value="Chemotax_Me-accpt_rcpt"/>
</dbReference>
<dbReference type="GeneID" id="77145686"/>
<keyword evidence="7" id="KW-1133">Transmembrane helix</keyword>
<sequence>MKNLIRNLNINAIVAGVLVCCTLLMAAQAALRVATNQIGEESIRSLHRINVEELHEIFRAITQLNQGRIEMNLGADELSAGRKLSAGTYLEEAGPLLNSAGEKFAAVSKAHTEKGTSDEFEQLAAAFPELLGEVQAQYDMLSQDKPDLDGFREVQEDVSFLYDDLNSALIDYLEKAGENSAAIMAVYQDTSESYGIIGTAVLAAVVVILALIYLLLRNAVVKPLDEAVDNLQCIAQADLSHPISDHGRNEIGKLFNAMREVQDSLGDIVVQVRAGSNSIYTGSGEIARGNADLSVRTEQQAASLEETAASMEQLTATVKQNADNARQASGLANDASGTASRGGEVMQQVSSKMQGITESSRKVAEITGMIDSIAFQTNILALNASVEAARAGEQGRGFAVVAGEVRNLAGNSADAARQIKALIERSVSEVEEGSFLVAQAGETMQEVVAAVKRVTDIMDEISAASQEQSSGIEQVSRAVSQMEETTQQNSALVEEASAAAASLEEQARRLEEAVAVFRLSAEHEFSAPARNDTDEPQLSVSRDAGQALAESNGQDTAVRRESKAATPVESSRRETVAATDDEWEEF</sequence>
<dbReference type="PROSITE" id="PS00538">
    <property type="entry name" value="CHEMOTAXIS_TRANSDUC_1"/>
    <property type="match status" value="1"/>
</dbReference>
<keyword evidence="7" id="KW-0472">Membrane</keyword>
<evidence type="ECO:0000256" key="3">
    <source>
        <dbReference type="ARBA" id="ARBA00023224"/>
    </source>
</evidence>
<evidence type="ECO:0000256" key="4">
    <source>
        <dbReference type="ARBA" id="ARBA00029447"/>
    </source>
</evidence>
<dbReference type="FunFam" id="1.10.287.950:FF:000001">
    <property type="entry name" value="Methyl-accepting chemotaxis sensory transducer"/>
    <property type="match status" value="1"/>
</dbReference>